<reference evidence="1" key="1">
    <citation type="submission" date="2018-05" db="EMBL/GenBank/DDBJ databases">
        <title>Draft genome of Mucuna pruriens seed.</title>
        <authorList>
            <person name="Nnadi N.E."/>
            <person name="Vos R."/>
            <person name="Hasami M.H."/>
            <person name="Devisetty U.K."/>
            <person name="Aguiy J.C."/>
        </authorList>
    </citation>
    <scope>NUCLEOTIDE SEQUENCE [LARGE SCALE GENOMIC DNA]</scope>
    <source>
        <strain evidence="1">JCA_2017</strain>
    </source>
</reference>
<evidence type="ECO:0000313" key="2">
    <source>
        <dbReference type="Proteomes" id="UP000257109"/>
    </source>
</evidence>
<evidence type="ECO:0008006" key="3">
    <source>
        <dbReference type="Google" id="ProtNLM"/>
    </source>
</evidence>
<gene>
    <name evidence="1" type="ORF">CR513_56388</name>
</gene>
<evidence type="ECO:0000313" key="1">
    <source>
        <dbReference type="EMBL" id="RDX64989.1"/>
    </source>
</evidence>
<protein>
    <recommendedName>
        <fullName evidence="3">Retrotransposon gag domain-containing protein</fullName>
    </recommendedName>
</protein>
<dbReference type="EMBL" id="QJKJ01014125">
    <property type="protein sequence ID" value="RDX64989.1"/>
    <property type="molecule type" value="Genomic_DNA"/>
</dbReference>
<dbReference type="OrthoDB" id="1460500at2759"/>
<name>A0A371EG98_MUCPR</name>
<organism evidence="1 2">
    <name type="scientific">Mucuna pruriens</name>
    <name type="common">Velvet bean</name>
    <name type="synonym">Dolichos pruriens</name>
    <dbReference type="NCBI Taxonomy" id="157652"/>
    <lineage>
        <taxon>Eukaryota</taxon>
        <taxon>Viridiplantae</taxon>
        <taxon>Streptophyta</taxon>
        <taxon>Embryophyta</taxon>
        <taxon>Tracheophyta</taxon>
        <taxon>Spermatophyta</taxon>
        <taxon>Magnoliopsida</taxon>
        <taxon>eudicotyledons</taxon>
        <taxon>Gunneridae</taxon>
        <taxon>Pentapetalae</taxon>
        <taxon>rosids</taxon>
        <taxon>fabids</taxon>
        <taxon>Fabales</taxon>
        <taxon>Fabaceae</taxon>
        <taxon>Papilionoideae</taxon>
        <taxon>50 kb inversion clade</taxon>
        <taxon>NPAAA clade</taxon>
        <taxon>indigoferoid/millettioid clade</taxon>
        <taxon>Phaseoleae</taxon>
        <taxon>Mucuna</taxon>
    </lineage>
</organism>
<comment type="caution">
    <text evidence="1">The sequence shown here is derived from an EMBL/GenBank/DDBJ whole genome shotgun (WGS) entry which is preliminary data.</text>
</comment>
<keyword evidence="2" id="KW-1185">Reference proteome</keyword>
<sequence>MACKDTQKVTIFAFMLAEESNRLGEFQEIFLKEVLLEDICNYKPIEFLKPKQGTKIVANYAIKLKNY</sequence>
<feature type="non-terminal residue" evidence="1">
    <location>
        <position position="67"/>
    </location>
</feature>
<dbReference type="AlphaFoldDB" id="A0A371EG98"/>
<proteinExistence type="predicted"/>
<dbReference type="Proteomes" id="UP000257109">
    <property type="component" value="Unassembled WGS sequence"/>
</dbReference>
<accession>A0A371EG98</accession>